<sequence length="133" mass="15085">MLASGLHDDDEHVIERHLYNTKFLITGKSSDKMLISQSNVSYHLAVRLEIGAILNVRSAIKAIISQGTSCGLSELHIVVCGHITYESVSHFLKDFLHEDREDVDVEVVFFTQLQNCYSYGSKIFVVNAYEYEE</sequence>
<gene>
    <name evidence="2" type="ORF">NQ317_013763</name>
</gene>
<dbReference type="InterPro" id="IPR003148">
    <property type="entry name" value="RCK_N"/>
</dbReference>
<dbReference type="Proteomes" id="UP001162164">
    <property type="component" value="Unassembled WGS sequence"/>
</dbReference>
<evidence type="ECO:0000313" key="3">
    <source>
        <dbReference type="Proteomes" id="UP001162164"/>
    </source>
</evidence>
<evidence type="ECO:0000259" key="1">
    <source>
        <dbReference type="Pfam" id="PF22614"/>
    </source>
</evidence>
<dbReference type="EMBL" id="JAPWTJ010000237">
    <property type="protein sequence ID" value="KAJ8980758.1"/>
    <property type="molecule type" value="Genomic_DNA"/>
</dbReference>
<protein>
    <recommendedName>
        <fullName evidence="1">RCK N-terminal domain-containing protein</fullName>
    </recommendedName>
</protein>
<accession>A0ABQ9JRX3</accession>
<evidence type="ECO:0000313" key="2">
    <source>
        <dbReference type="EMBL" id="KAJ8980758.1"/>
    </source>
</evidence>
<proteinExistence type="predicted"/>
<name>A0ABQ9JRX3_9CUCU</name>
<comment type="caution">
    <text evidence="2">The sequence shown here is derived from an EMBL/GenBank/DDBJ whole genome shotgun (WGS) entry which is preliminary data.</text>
</comment>
<organism evidence="2 3">
    <name type="scientific">Molorchus minor</name>
    <dbReference type="NCBI Taxonomy" id="1323400"/>
    <lineage>
        <taxon>Eukaryota</taxon>
        <taxon>Metazoa</taxon>
        <taxon>Ecdysozoa</taxon>
        <taxon>Arthropoda</taxon>
        <taxon>Hexapoda</taxon>
        <taxon>Insecta</taxon>
        <taxon>Pterygota</taxon>
        <taxon>Neoptera</taxon>
        <taxon>Endopterygota</taxon>
        <taxon>Coleoptera</taxon>
        <taxon>Polyphaga</taxon>
        <taxon>Cucujiformia</taxon>
        <taxon>Chrysomeloidea</taxon>
        <taxon>Cerambycidae</taxon>
        <taxon>Lamiinae</taxon>
        <taxon>Monochamini</taxon>
        <taxon>Molorchus</taxon>
    </lineage>
</organism>
<keyword evidence="3" id="KW-1185">Reference proteome</keyword>
<dbReference type="Pfam" id="PF22614">
    <property type="entry name" value="Slo-like_RCK"/>
    <property type="match status" value="1"/>
</dbReference>
<reference evidence="2" key="1">
    <citation type="journal article" date="2023" name="Insect Mol. Biol.">
        <title>Genome sequencing provides insights into the evolution of gene families encoding plant cell wall-degrading enzymes in longhorned beetles.</title>
        <authorList>
            <person name="Shin N.R."/>
            <person name="Okamura Y."/>
            <person name="Kirsch R."/>
            <person name="Pauchet Y."/>
        </authorList>
    </citation>
    <scope>NUCLEOTIDE SEQUENCE</scope>
    <source>
        <strain evidence="2">MMC_N1</strain>
    </source>
</reference>
<feature type="domain" description="RCK N-terminal" evidence="1">
    <location>
        <begin position="76"/>
        <end position="113"/>
    </location>
</feature>